<keyword evidence="2 5" id="KW-0808">Transferase</keyword>
<keyword evidence="1 5" id="KW-0489">Methyltransferase</keyword>
<accession>A0A318JSI2</accession>
<organism evidence="5 6">
    <name type="scientific">Nocardia tenerifensis</name>
    <dbReference type="NCBI Taxonomy" id="228006"/>
    <lineage>
        <taxon>Bacteria</taxon>
        <taxon>Bacillati</taxon>
        <taxon>Actinomycetota</taxon>
        <taxon>Actinomycetes</taxon>
        <taxon>Mycobacteriales</taxon>
        <taxon>Nocardiaceae</taxon>
        <taxon>Nocardia</taxon>
    </lineage>
</organism>
<dbReference type="SMART" id="SM00828">
    <property type="entry name" value="PKS_MT"/>
    <property type="match status" value="1"/>
</dbReference>
<dbReference type="PANTHER" id="PTHR44068">
    <property type="entry name" value="ZGC:194242"/>
    <property type="match status" value="1"/>
</dbReference>
<dbReference type="InterPro" id="IPR029063">
    <property type="entry name" value="SAM-dependent_MTases_sf"/>
</dbReference>
<reference evidence="5 6" key="1">
    <citation type="submission" date="2018-05" db="EMBL/GenBank/DDBJ databases">
        <title>Genomic Encyclopedia of Type Strains, Phase IV (KMG-IV): sequencing the most valuable type-strain genomes for metagenomic binning, comparative biology and taxonomic classification.</title>
        <authorList>
            <person name="Goeker M."/>
        </authorList>
    </citation>
    <scope>NUCLEOTIDE SEQUENCE [LARGE SCALE GENOMIC DNA]</scope>
    <source>
        <strain evidence="5 6">DSM 44704</strain>
    </source>
</reference>
<name>A0A318JSI2_9NOCA</name>
<dbReference type="InterPro" id="IPR013216">
    <property type="entry name" value="Methyltransf_11"/>
</dbReference>
<dbReference type="Proteomes" id="UP000247569">
    <property type="component" value="Unassembled WGS sequence"/>
</dbReference>
<gene>
    <name evidence="5" type="ORF">DFR70_11522</name>
</gene>
<dbReference type="RefSeq" id="WP_157195638.1">
    <property type="nucleotide sequence ID" value="NZ_QJKF01000015.1"/>
</dbReference>
<sequence length="282" mass="30200">MIRGDSSVTTAAVVEYYAEASDLISADLGGPMHFGYWRDLPEGSTIPDASRRMTELMVEKVGVTKGQRVLDVGCGRGQPAVQLAEATGAEVVGIDISPRHVRLAGDLARAASRDDQVRFEVADVTELPYPPESFDGAWMLESFFHMPDQTAALRQIARVLRPGGKLVIANLVLRTPLTDEQNARLASLWKVGQIAALVPLSGYPGVLAESGLYTDEVLDISEHSIGPTFAAIRELHAARRRAEAAESNASVDLKEDMDAGMDLFSATPAIGFAIIVASKPTA</sequence>
<dbReference type="AlphaFoldDB" id="A0A318JSI2"/>
<evidence type="ECO:0000259" key="4">
    <source>
        <dbReference type="SMART" id="SM00828"/>
    </source>
</evidence>
<evidence type="ECO:0000313" key="5">
    <source>
        <dbReference type="EMBL" id="PXX58050.1"/>
    </source>
</evidence>
<keyword evidence="6" id="KW-1185">Reference proteome</keyword>
<dbReference type="EMBL" id="QJKF01000015">
    <property type="protein sequence ID" value="PXX58050.1"/>
    <property type="molecule type" value="Genomic_DNA"/>
</dbReference>
<dbReference type="Pfam" id="PF08241">
    <property type="entry name" value="Methyltransf_11"/>
    <property type="match status" value="1"/>
</dbReference>
<feature type="domain" description="Polyketide synthase-like methyltransferase" evidence="4">
    <location>
        <begin position="40"/>
        <end position="280"/>
    </location>
</feature>
<proteinExistence type="predicted"/>
<evidence type="ECO:0000256" key="2">
    <source>
        <dbReference type="ARBA" id="ARBA00022679"/>
    </source>
</evidence>
<evidence type="ECO:0000256" key="3">
    <source>
        <dbReference type="ARBA" id="ARBA00022691"/>
    </source>
</evidence>
<evidence type="ECO:0000313" key="6">
    <source>
        <dbReference type="Proteomes" id="UP000247569"/>
    </source>
</evidence>
<dbReference type="GO" id="GO:0008757">
    <property type="term" value="F:S-adenosylmethionine-dependent methyltransferase activity"/>
    <property type="evidence" value="ECO:0007669"/>
    <property type="project" value="InterPro"/>
</dbReference>
<dbReference type="InterPro" id="IPR020803">
    <property type="entry name" value="MeTfrase_dom"/>
</dbReference>
<dbReference type="InterPro" id="IPR050447">
    <property type="entry name" value="Erg6_SMT_methyltransf"/>
</dbReference>
<evidence type="ECO:0000256" key="1">
    <source>
        <dbReference type="ARBA" id="ARBA00022603"/>
    </source>
</evidence>
<dbReference type="SUPFAM" id="SSF53335">
    <property type="entry name" value="S-adenosyl-L-methionine-dependent methyltransferases"/>
    <property type="match status" value="1"/>
</dbReference>
<dbReference type="Gene3D" id="3.40.50.150">
    <property type="entry name" value="Vaccinia Virus protein VP39"/>
    <property type="match status" value="1"/>
</dbReference>
<dbReference type="CDD" id="cd02440">
    <property type="entry name" value="AdoMet_MTases"/>
    <property type="match status" value="1"/>
</dbReference>
<dbReference type="GO" id="GO:0032259">
    <property type="term" value="P:methylation"/>
    <property type="evidence" value="ECO:0007669"/>
    <property type="project" value="UniProtKB-KW"/>
</dbReference>
<protein>
    <submittedName>
        <fullName evidence="5">27-O-demethylrifamycin SV methyltransferase</fullName>
    </submittedName>
</protein>
<keyword evidence="3" id="KW-0949">S-adenosyl-L-methionine</keyword>
<comment type="caution">
    <text evidence="5">The sequence shown here is derived from an EMBL/GenBank/DDBJ whole genome shotgun (WGS) entry which is preliminary data.</text>
</comment>
<dbReference type="PANTHER" id="PTHR44068:SF11">
    <property type="entry name" value="GERANYL DIPHOSPHATE 2-C-METHYLTRANSFERASE"/>
    <property type="match status" value="1"/>
</dbReference>